<dbReference type="SMART" id="SM00822">
    <property type="entry name" value="PKS_KR"/>
    <property type="match status" value="1"/>
</dbReference>
<comment type="caution">
    <text evidence="6">The sequence shown here is derived from an EMBL/GenBank/DDBJ whole genome shotgun (WGS) entry which is preliminary data.</text>
</comment>
<dbReference type="InterPro" id="IPR057326">
    <property type="entry name" value="KR_dom"/>
</dbReference>
<evidence type="ECO:0000259" key="5">
    <source>
        <dbReference type="SMART" id="SM00822"/>
    </source>
</evidence>
<dbReference type="RefSeq" id="WP_422862565.1">
    <property type="nucleotide sequence ID" value="NZ_JAMSKV010000001.1"/>
</dbReference>
<dbReference type="PROSITE" id="PS00061">
    <property type="entry name" value="ADH_SHORT"/>
    <property type="match status" value="1"/>
</dbReference>
<evidence type="ECO:0000313" key="7">
    <source>
        <dbReference type="Proteomes" id="UP001524587"/>
    </source>
</evidence>
<dbReference type="PRINTS" id="PR00081">
    <property type="entry name" value="GDHRDH"/>
</dbReference>
<reference evidence="6 7" key="1">
    <citation type="submission" date="2022-06" db="EMBL/GenBank/DDBJ databases">
        <title>Endosaccharibacter gen. nov., sp. nov., endophytic bacteria isolated from sugarcane.</title>
        <authorList>
            <person name="Pitiwittayakul N."/>
            <person name="Yukphan P."/>
            <person name="Charoenyingcharoen P."/>
            <person name="Tanasupawat S."/>
        </authorList>
    </citation>
    <scope>NUCLEOTIDE SEQUENCE [LARGE SCALE GENOMIC DNA]</scope>
    <source>
        <strain evidence="6 7">KSS8</strain>
    </source>
</reference>
<dbReference type="NCBIfam" id="NF005495">
    <property type="entry name" value="PRK07109.1"/>
    <property type="match status" value="1"/>
</dbReference>
<gene>
    <name evidence="6" type="ORF">NFI95_01490</name>
</gene>
<dbReference type="InterPro" id="IPR002347">
    <property type="entry name" value="SDR_fam"/>
</dbReference>
<feature type="compositionally biased region" description="Basic and acidic residues" evidence="4">
    <location>
        <begin position="370"/>
        <end position="380"/>
    </location>
</feature>
<dbReference type="PRINTS" id="PR00080">
    <property type="entry name" value="SDRFAMILY"/>
</dbReference>
<feature type="domain" description="Ketoreductase" evidence="5">
    <location>
        <begin position="31"/>
        <end position="215"/>
    </location>
</feature>
<dbReference type="SUPFAM" id="SSF51735">
    <property type="entry name" value="NAD(P)-binding Rossmann-fold domains"/>
    <property type="match status" value="1"/>
</dbReference>
<feature type="region of interest" description="Disordered" evidence="4">
    <location>
        <begin position="345"/>
        <end position="380"/>
    </location>
</feature>
<keyword evidence="2" id="KW-0560">Oxidoreductase</keyword>
<dbReference type="Proteomes" id="UP001524587">
    <property type="component" value="Unassembled WGS sequence"/>
</dbReference>
<sequence>MPRPDRANAAMGIRFPGRLRRPSEHDPAPIRVAILTGGSSGIGLGAALRFAAEGWRVGLISRSAENLSAAARLIRARVPGAVVASASADVSDADALASAARTLAATLGPIDCWVNAAGNGVYGRFTDVPDAEYRRVTDVTYHGTVNGTRVALAHMGPRDSGTIVNVCSAVVIHGVPLMSSYSGAKAAVRAFGQSLQLELKLQKSRVRVSTLLPPAVNTPFFDHAVSHMGFPARPVPPVYCTDVAARGVLLCAAGRGERRLTGVVSAYALIARISPALAAYLVGKSEFGSEIPRDDAARQPVPTLFEPRTEAVSPDGAFTRRARGWSSQLILLGLLALLRGRAVRQPRRAAPLPPEPARAAPGRARAGSGARERASSDSSR</sequence>
<evidence type="ECO:0000256" key="3">
    <source>
        <dbReference type="RuleBase" id="RU000363"/>
    </source>
</evidence>
<evidence type="ECO:0000256" key="2">
    <source>
        <dbReference type="ARBA" id="ARBA00023002"/>
    </source>
</evidence>
<accession>A0ABT1W2N5</accession>
<dbReference type="PANTHER" id="PTHR44196">
    <property type="entry name" value="DEHYDROGENASE/REDUCTASE SDR FAMILY MEMBER 7B"/>
    <property type="match status" value="1"/>
</dbReference>
<organism evidence="6 7">
    <name type="scientific">Endosaccharibacter trunci</name>
    <dbReference type="NCBI Taxonomy" id="2812733"/>
    <lineage>
        <taxon>Bacteria</taxon>
        <taxon>Pseudomonadati</taxon>
        <taxon>Pseudomonadota</taxon>
        <taxon>Alphaproteobacteria</taxon>
        <taxon>Acetobacterales</taxon>
        <taxon>Acetobacteraceae</taxon>
        <taxon>Endosaccharibacter</taxon>
    </lineage>
</organism>
<comment type="similarity">
    <text evidence="1 3">Belongs to the short-chain dehydrogenases/reductases (SDR) family.</text>
</comment>
<dbReference type="InterPro" id="IPR020904">
    <property type="entry name" value="Sc_DH/Rdtase_CS"/>
</dbReference>
<evidence type="ECO:0000256" key="1">
    <source>
        <dbReference type="ARBA" id="ARBA00006484"/>
    </source>
</evidence>
<dbReference type="Gene3D" id="3.40.50.720">
    <property type="entry name" value="NAD(P)-binding Rossmann-like Domain"/>
    <property type="match status" value="1"/>
</dbReference>
<name>A0ABT1W2N5_9PROT</name>
<feature type="compositionally biased region" description="Low complexity" evidence="4">
    <location>
        <begin position="357"/>
        <end position="369"/>
    </location>
</feature>
<dbReference type="InterPro" id="IPR036291">
    <property type="entry name" value="NAD(P)-bd_dom_sf"/>
</dbReference>
<dbReference type="EMBL" id="JAMSKV010000001">
    <property type="protein sequence ID" value="MCQ8277123.1"/>
    <property type="molecule type" value="Genomic_DNA"/>
</dbReference>
<evidence type="ECO:0000256" key="4">
    <source>
        <dbReference type="SAM" id="MobiDB-lite"/>
    </source>
</evidence>
<dbReference type="Pfam" id="PF00106">
    <property type="entry name" value="adh_short"/>
    <property type="match status" value="1"/>
</dbReference>
<dbReference type="PANTHER" id="PTHR44196:SF1">
    <property type="entry name" value="DEHYDROGENASE_REDUCTASE SDR FAMILY MEMBER 7B"/>
    <property type="match status" value="1"/>
</dbReference>
<evidence type="ECO:0000313" key="6">
    <source>
        <dbReference type="EMBL" id="MCQ8277123.1"/>
    </source>
</evidence>
<protein>
    <submittedName>
        <fullName evidence="6">SDR family oxidoreductase</fullName>
    </submittedName>
</protein>
<proteinExistence type="inferred from homology"/>
<keyword evidence="7" id="KW-1185">Reference proteome</keyword>